<protein>
    <submittedName>
        <fullName evidence="1">Uncharacterized protein</fullName>
    </submittedName>
</protein>
<dbReference type="InterPro" id="IPR018247">
    <property type="entry name" value="EF_Hand_1_Ca_BS"/>
</dbReference>
<sequence length="154" mass="18006">MFFLFLTSMFTSETPQQNPIICSDKTLSNTNISLQEERIEKSQKLIEDFNLEDCLFEYCEFDQNTKNKGEDSVFCTGCNRLEHTCICIELLDDFVNSVIESQTSGCIKYYDLKNNQLRDKGKDNDNDKNLSKEELDLFCYEEMFESDLSDDKEN</sequence>
<dbReference type="EMBL" id="RCSS01000198">
    <property type="protein sequence ID" value="RVD92513.1"/>
    <property type="molecule type" value="Genomic_DNA"/>
</dbReference>
<comment type="caution">
    <text evidence="1">The sequence shown here is derived from an EMBL/GenBank/DDBJ whole genome shotgun (WGS) entry which is preliminary data.</text>
</comment>
<organism evidence="1 2">
    <name type="scientific">Tubulinosema ratisbonensis</name>
    <dbReference type="NCBI Taxonomy" id="291195"/>
    <lineage>
        <taxon>Eukaryota</taxon>
        <taxon>Fungi</taxon>
        <taxon>Fungi incertae sedis</taxon>
        <taxon>Microsporidia</taxon>
        <taxon>Tubulinosematoidea</taxon>
        <taxon>Tubulinosematidae</taxon>
        <taxon>Tubulinosema</taxon>
    </lineage>
</organism>
<proteinExistence type="predicted"/>
<evidence type="ECO:0000313" key="2">
    <source>
        <dbReference type="Proteomes" id="UP000282876"/>
    </source>
</evidence>
<name>A0A437AN41_9MICR</name>
<dbReference type="AlphaFoldDB" id="A0A437AN41"/>
<dbReference type="PROSITE" id="PS00018">
    <property type="entry name" value="EF_HAND_1"/>
    <property type="match status" value="1"/>
</dbReference>
<dbReference type="Proteomes" id="UP000282876">
    <property type="component" value="Unassembled WGS sequence"/>
</dbReference>
<evidence type="ECO:0000313" key="1">
    <source>
        <dbReference type="EMBL" id="RVD92513.1"/>
    </source>
</evidence>
<gene>
    <name evidence="1" type="ORF">TUBRATIS_009780</name>
</gene>
<keyword evidence="2" id="KW-1185">Reference proteome</keyword>
<dbReference type="VEuPathDB" id="MicrosporidiaDB:TUBRATIS_009780"/>
<reference evidence="1 2" key="1">
    <citation type="submission" date="2018-10" db="EMBL/GenBank/DDBJ databases">
        <title>Draft genome sequence of the microsporidian Tubulinosema ratisbonensis.</title>
        <authorList>
            <person name="Polonais V."/>
            <person name="Peyretaillade E."/>
            <person name="Niehus S."/>
            <person name="Wawrzyniak I."/>
            <person name="Franchet A."/>
            <person name="Gaspin C."/>
            <person name="Reichstadt M."/>
            <person name="Belser C."/>
            <person name="Labadie K."/>
            <person name="Delbac F."/>
            <person name="Ferrandon D."/>
        </authorList>
    </citation>
    <scope>NUCLEOTIDE SEQUENCE [LARGE SCALE GENOMIC DNA]</scope>
    <source>
        <strain evidence="1 2">Franzen</strain>
    </source>
</reference>
<accession>A0A437AN41</accession>